<name>A0A0F9F289_9ZZZZ</name>
<feature type="compositionally biased region" description="Polar residues" evidence="1">
    <location>
        <begin position="130"/>
        <end position="146"/>
    </location>
</feature>
<dbReference type="AlphaFoldDB" id="A0A0F9F289"/>
<dbReference type="EMBL" id="LAZR01034479">
    <property type="protein sequence ID" value="KKL45192.1"/>
    <property type="molecule type" value="Genomic_DNA"/>
</dbReference>
<evidence type="ECO:0000313" key="2">
    <source>
        <dbReference type="EMBL" id="KKL45192.1"/>
    </source>
</evidence>
<organism evidence="2">
    <name type="scientific">marine sediment metagenome</name>
    <dbReference type="NCBI Taxonomy" id="412755"/>
    <lineage>
        <taxon>unclassified sequences</taxon>
        <taxon>metagenomes</taxon>
        <taxon>ecological metagenomes</taxon>
    </lineage>
</organism>
<sequence length="146" mass="15918">KIQTIFETAGKGPPTGTSLFSRGAQIGGLAMMFNSGKEGDFIGFTAGATLAIGPLAFAKLATNPKGIKFLTAGFKLKPGASGLVPNAVRMTRLLRSIEKKEDKRRLVAARKLQQQRRKGVIRGQFRTAKARTQQQFETARQRQLSR</sequence>
<accession>A0A0F9F289</accession>
<comment type="caution">
    <text evidence="2">The sequence shown here is derived from an EMBL/GenBank/DDBJ whole genome shotgun (WGS) entry which is preliminary data.</text>
</comment>
<feature type="region of interest" description="Disordered" evidence="1">
    <location>
        <begin position="118"/>
        <end position="146"/>
    </location>
</feature>
<gene>
    <name evidence="2" type="ORF">LCGC14_2358160</name>
</gene>
<feature type="non-terminal residue" evidence="2">
    <location>
        <position position="1"/>
    </location>
</feature>
<protein>
    <submittedName>
        <fullName evidence="2">Uncharacterized protein</fullName>
    </submittedName>
</protein>
<evidence type="ECO:0000256" key="1">
    <source>
        <dbReference type="SAM" id="MobiDB-lite"/>
    </source>
</evidence>
<reference evidence="2" key="1">
    <citation type="journal article" date="2015" name="Nature">
        <title>Complex archaea that bridge the gap between prokaryotes and eukaryotes.</title>
        <authorList>
            <person name="Spang A."/>
            <person name="Saw J.H."/>
            <person name="Jorgensen S.L."/>
            <person name="Zaremba-Niedzwiedzka K."/>
            <person name="Martijn J."/>
            <person name="Lind A.E."/>
            <person name="van Eijk R."/>
            <person name="Schleper C."/>
            <person name="Guy L."/>
            <person name="Ettema T.J."/>
        </authorList>
    </citation>
    <scope>NUCLEOTIDE SEQUENCE</scope>
</reference>
<proteinExistence type="predicted"/>